<geneLocation type="plasmid" evidence="1">
    <name>p17-346F</name>
</geneLocation>
<dbReference type="EMBL" id="MH846789">
    <property type="protein sequence ID" value="AYU67729.1"/>
    <property type="molecule type" value="Genomic_DNA"/>
</dbReference>
<gene>
    <name evidence="1" type="ORF">D0356_00192</name>
</gene>
<reference evidence="1" key="1">
    <citation type="journal article" date="2018" name="Vet. Microbiol.">
        <title>Characterization of plasmids harboring blaCTX-M genes in Escherichia coli from French pigs.</title>
        <authorList>
            <person name="Lucas P."/>
            <person name="Jouy E."/>
            <person name="Le Devendec L."/>
            <person name="de Boisseson C."/>
            <person name="Perrin-Guyomard A."/>
            <person name="Jove T."/>
            <person name="Blanchard Y."/>
            <person name="Touzain F."/>
            <person name="Kempf I."/>
        </authorList>
    </citation>
    <scope>NUCLEOTIDE SEQUENCE</scope>
    <source>
        <strain evidence="1">17-346F</strain>
        <plasmid evidence="1">p17-346F</plasmid>
    </source>
</reference>
<name>A0A3G4RPV6_ECOLX</name>
<keyword evidence="1" id="KW-0614">Plasmid</keyword>
<protein>
    <submittedName>
        <fullName evidence="1">Uncharacterized protein</fullName>
    </submittedName>
</protein>
<accession>A0A3G4RPV6</accession>
<dbReference type="SUPFAM" id="SSF56837">
    <property type="entry name" value="Colicin"/>
    <property type="match status" value="1"/>
</dbReference>
<dbReference type="InterPro" id="IPR038283">
    <property type="entry name" value="Channel_colicin_C_sf"/>
</dbReference>
<evidence type="ECO:0000313" key="1">
    <source>
        <dbReference type="EMBL" id="AYU67729.1"/>
    </source>
</evidence>
<organism evidence="1">
    <name type="scientific">Escherichia coli</name>
    <dbReference type="NCBI Taxonomy" id="562"/>
    <lineage>
        <taxon>Bacteria</taxon>
        <taxon>Pseudomonadati</taxon>
        <taxon>Pseudomonadota</taxon>
        <taxon>Gammaproteobacteria</taxon>
        <taxon>Enterobacterales</taxon>
        <taxon>Enterobacteriaceae</taxon>
        <taxon>Escherichia</taxon>
    </lineage>
</organism>
<proteinExistence type="predicted"/>
<sequence>MASLNKVLSNPGFKFNRADSDALANVWRSIDAQDMAINWVISARLSNLPMW</sequence>
<dbReference type="Gene3D" id="1.10.490.30">
    <property type="entry name" value="Colicin"/>
    <property type="match status" value="1"/>
</dbReference>
<dbReference type="AlphaFoldDB" id="A0A3G4RPV6"/>